<dbReference type="InterPro" id="IPR020449">
    <property type="entry name" value="Tscrpt_reg_AraC-type_HTH"/>
</dbReference>
<dbReference type="SMART" id="SM00342">
    <property type="entry name" value="HTH_ARAC"/>
    <property type="match status" value="1"/>
</dbReference>
<name>A0A850EFI1_9BACL</name>
<evidence type="ECO:0000256" key="1">
    <source>
        <dbReference type="ARBA" id="ARBA00023015"/>
    </source>
</evidence>
<dbReference type="Gene3D" id="1.10.10.60">
    <property type="entry name" value="Homeodomain-like"/>
    <property type="match status" value="2"/>
</dbReference>
<dbReference type="EMBL" id="JABWCS010000194">
    <property type="protein sequence ID" value="NUU59905.1"/>
    <property type="molecule type" value="Genomic_DNA"/>
</dbReference>
<evidence type="ECO:0000313" key="6">
    <source>
        <dbReference type="Proteomes" id="UP000564806"/>
    </source>
</evidence>
<dbReference type="PROSITE" id="PS01124">
    <property type="entry name" value="HTH_ARAC_FAMILY_2"/>
    <property type="match status" value="1"/>
</dbReference>
<dbReference type="AlphaFoldDB" id="A0A850EFI1"/>
<protein>
    <submittedName>
        <fullName evidence="5">Helix-turn-helix transcriptional regulator</fullName>
    </submittedName>
</protein>
<dbReference type="Pfam" id="PF12833">
    <property type="entry name" value="HTH_18"/>
    <property type="match status" value="1"/>
</dbReference>
<evidence type="ECO:0000256" key="3">
    <source>
        <dbReference type="ARBA" id="ARBA00023163"/>
    </source>
</evidence>
<proteinExistence type="predicted"/>
<dbReference type="RefSeq" id="WP_175370523.1">
    <property type="nucleotide sequence ID" value="NZ_JABWCS010000194.1"/>
</dbReference>
<dbReference type="PRINTS" id="PR00032">
    <property type="entry name" value="HTHARAC"/>
</dbReference>
<dbReference type="PANTHER" id="PTHR43280">
    <property type="entry name" value="ARAC-FAMILY TRANSCRIPTIONAL REGULATOR"/>
    <property type="match status" value="1"/>
</dbReference>
<gene>
    <name evidence="5" type="ORF">HPT30_05990</name>
</gene>
<dbReference type="InterPro" id="IPR014710">
    <property type="entry name" value="RmlC-like_jellyroll"/>
</dbReference>
<sequence>MAPPSIRAWHEKIRHKTSQPLNIIISSLEEGYPAHWHKELEIVYILGEDMQIGIGGDIYTLRTRDILLINSCEVHQNYANPNGCAKIILQLDKLPFGAWGDLIFNQKIIQPHLRPAVTDEQSNTWQATLHGELERLILDIQREWEGQIDGFELVINARMHDLMALLLRQVPREIYSKEALTKRKIRLEQLDRLEGVLNHIENHPGSEITLKQAADISGYSIYHFTRLFKEATGFTFVDYINAFRANYAGQLLLGSDISITEAAYRAGFNSIETFNRVFKKVNGCTPTLYRSKI</sequence>
<dbReference type="SUPFAM" id="SSF51215">
    <property type="entry name" value="Regulatory protein AraC"/>
    <property type="match status" value="1"/>
</dbReference>
<keyword evidence="2" id="KW-0238">DNA-binding</keyword>
<evidence type="ECO:0000313" key="5">
    <source>
        <dbReference type="EMBL" id="NUU59905.1"/>
    </source>
</evidence>
<dbReference type="SUPFAM" id="SSF46689">
    <property type="entry name" value="Homeodomain-like"/>
    <property type="match status" value="2"/>
</dbReference>
<comment type="caution">
    <text evidence="5">The sequence shown here is derived from an EMBL/GenBank/DDBJ whole genome shotgun (WGS) entry which is preliminary data.</text>
</comment>
<keyword evidence="1" id="KW-0805">Transcription regulation</keyword>
<feature type="domain" description="HTH araC/xylS-type" evidence="4">
    <location>
        <begin position="194"/>
        <end position="292"/>
    </location>
</feature>
<dbReference type="InterPro" id="IPR037923">
    <property type="entry name" value="HTH-like"/>
</dbReference>
<dbReference type="GO" id="GO:0003700">
    <property type="term" value="F:DNA-binding transcription factor activity"/>
    <property type="evidence" value="ECO:0007669"/>
    <property type="project" value="InterPro"/>
</dbReference>
<dbReference type="InterPro" id="IPR009057">
    <property type="entry name" value="Homeodomain-like_sf"/>
</dbReference>
<evidence type="ECO:0000256" key="2">
    <source>
        <dbReference type="ARBA" id="ARBA00023125"/>
    </source>
</evidence>
<accession>A0A850EFI1</accession>
<reference evidence="5" key="1">
    <citation type="submission" date="2020-06" db="EMBL/GenBank/DDBJ databases">
        <title>Paenibacillus sp. nov., isolated from soil.</title>
        <authorList>
            <person name="Seo Y.L."/>
        </authorList>
    </citation>
    <scope>NUCLEOTIDE SEQUENCE [LARGE SCALE GENOMIC DNA]</scope>
    <source>
        <strain evidence="5">JW14</strain>
    </source>
</reference>
<dbReference type="Gene3D" id="2.60.120.10">
    <property type="entry name" value="Jelly Rolls"/>
    <property type="match status" value="1"/>
</dbReference>
<organism evidence="5 6">
    <name type="scientific">Paenibacillus agri</name>
    <dbReference type="NCBI Taxonomy" id="2744309"/>
    <lineage>
        <taxon>Bacteria</taxon>
        <taxon>Bacillati</taxon>
        <taxon>Bacillota</taxon>
        <taxon>Bacilli</taxon>
        <taxon>Bacillales</taxon>
        <taxon>Paenibacillaceae</taxon>
        <taxon>Paenibacillus</taxon>
    </lineage>
</organism>
<keyword evidence="6" id="KW-1185">Reference proteome</keyword>
<dbReference type="GO" id="GO:0043565">
    <property type="term" value="F:sequence-specific DNA binding"/>
    <property type="evidence" value="ECO:0007669"/>
    <property type="project" value="InterPro"/>
</dbReference>
<evidence type="ECO:0000259" key="4">
    <source>
        <dbReference type="PROSITE" id="PS01124"/>
    </source>
</evidence>
<dbReference type="InterPro" id="IPR018060">
    <property type="entry name" value="HTH_AraC"/>
</dbReference>
<keyword evidence="3" id="KW-0804">Transcription</keyword>
<dbReference type="Proteomes" id="UP000564806">
    <property type="component" value="Unassembled WGS sequence"/>
</dbReference>
<dbReference type="PANTHER" id="PTHR43280:SF28">
    <property type="entry name" value="HTH-TYPE TRANSCRIPTIONAL ACTIVATOR RHAS"/>
    <property type="match status" value="1"/>
</dbReference>